<protein>
    <submittedName>
        <fullName evidence="8">Transcriptional regulator, TetR family</fullName>
    </submittedName>
</protein>
<evidence type="ECO:0000256" key="3">
    <source>
        <dbReference type="ARBA" id="ARBA00023163"/>
    </source>
</evidence>
<evidence type="ECO:0000313" key="11">
    <source>
        <dbReference type="Proteomes" id="UP000236729"/>
    </source>
</evidence>
<dbReference type="SMART" id="SM00345">
    <property type="entry name" value="HTH_GNTR"/>
    <property type="match status" value="1"/>
</dbReference>
<dbReference type="InterPro" id="IPR036271">
    <property type="entry name" value="Tet_transcr_reg_TetR-rel_C_sf"/>
</dbReference>
<dbReference type="Proteomes" id="UP000236729">
    <property type="component" value="Unassembled WGS sequence"/>
</dbReference>
<reference evidence="8" key="1">
    <citation type="submission" date="2016-10" db="EMBL/GenBank/DDBJ databases">
        <authorList>
            <person name="de Groot N.N."/>
        </authorList>
    </citation>
    <scope>NUCLEOTIDE SEQUENCE [LARGE SCALE GENOMIC DNA]</scope>
    <source>
        <strain evidence="8">ATCC 20501</strain>
    </source>
</reference>
<dbReference type="InterPro" id="IPR036390">
    <property type="entry name" value="WH_DNA-bd_sf"/>
</dbReference>
<evidence type="ECO:0000259" key="7">
    <source>
        <dbReference type="PROSITE" id="PS50977"/>
    </source>
</evidence>
<feature type="DNA-binding region" description="H-T-H motif" evidence="4">
    <location>
        <begin position="134"/>
        <end position="153"/>
    </location>
</feature>
<dbReference type="PROSITE" id="PS50977">
    <property type="entry name" value="HTH_TETR_2"/>
    <property type="match status" value="1"/>
</dbReference>
<evidence type="ECO:0000256" key="5">
    <source>
        <dbReference type="SAM" id="MobiDB-lite"/>
    </source>
</evidence>
<dbReference type="Pfam" id="PF00392">
    <property type="entry name" value="GntR"/>
    <property type="match status" value="1"/>
</dbReference>
<organism evidence="8 11">
    <name type="scientific">Saccharopolyspora kobensis</name>
    <dbReference type="NCBI Taxonomy" id="146035"/>
    <lineage>
        <taxon>Bacteria</taxon>
        <taxon>Bacillati</taxon>
        <taxon>Actinomycetota</taxon>
        <taxon>Actinomycetes</taxon>
        <taxon>Pseudonocardiales</taxon>
        <taxon>Pseudonocardiaceae</taxon>
        <taxon>Saccharopolyspora</taxon>
    </lineage>
</organism>
<feature type="compositionally biased region" description="Polar residues" evidence="5">
    <location>
        <begin position="8"/>
        <end position="17"/>
    </location>
</feature>
<dbReference type="Gene3D" id="1.10.10.60">
    <property type="entry name" value="Homeodomain-like"/>
    <property type="match status" value="1"/>
</dbReference>
<dbReference type="SUPFAM" id="SSF46689">
    <property type="entry name" value="Homeodomain-like"/>
    <property type="match status" value="1"/>
</dbReference>
<dbReference type="PANTHER" id="PTHR30055">
    <property type="entry name" value="HTH-TYPE TRANSCRIPTIONAL REGULATOR RUTR"/>
    <property type="match status" value="1"/>
</dbReference>
<name>A0A1H5WSL7_9PSEU</name>
<dbReference type="InterPro" id="IPR036388">
    <property type="entry name" value="WH-like_DNA-bd_sf"/>
</dbReference>
<feature type="domain" description="HTH tetR-type" evidence="7">
    <location>
        <begin position="111"/>
        <end position="171"/>
    </location>
</feature>
<dbReference type="GO" id="GO:0045892">
    <property type="term" value="P:negative regulation of DNA-templated transcription"/>
    <property type="evidence" value="ECO:0007669"/>
    <property type="project" value="InterPro"/>
</dbReference>
<accession>A0A1I1V879</accession>
<dbReference type="Gene3D" id="1.10.10.10">
    <property type="entry name" value="Winged helix-like DNA-binding domain superfamily/Winged helix DNA-binding domain"/>
    <property type="match status" value="1"/>
</dbReference>
<feature type="region of interest" description="Disordered" evidence="5">
    <location>
        <begin position="1"/>
        <end position="25"/>
    </location>
</feature>
<dbReference type="InterPro" id="IPR004111">
    <property type="entry name" value="Repressor_TetR_C"/>
</dbReference>
<dbReference type="Gene3D" id="1.10.357.10">
    <property type="entry name" value="Tetracycline Repressor, domain 2"/>
    <property type="match status" value="1"/>
</dbReference>
<evidence type="ECO:0000313" key="10">
    <source>
        <dbReference type="Proteomes" id="UP000199690"/>
    </source>
</evidence>
<dbReference type="SUPFAM" id="SSF46785">
    <property type="entry name" value="Winged helix' DNA-binding domain"/>
    <property type="match status" value="1"/>
</dbReference>
<dbReference type="InterPro" id="IPR050109">
    <property type="entry name" value="HTH-type_TetR-like_transc_reg"/>
</dbReference>
<dbReference type="PANTHER" id="PTHR30055:SF151">
    <property type="entry name" value="TRANSCRIPTIONAL REGULATORY PROTEIN"/>
    <property type="match status" value="1"/>
</dbReference>
<dbReference type="AlphaFoldDB" id="A0A1H5WSL7"/>
<evidence type="ECO:0000256" key="1">
    <source>
        <dbReference type="ARBA" id="ARBA00023015"/>
    </source>
</evidence>
<dbReference type="GO" id="GO:0003700">
    <property type="term" value="F:DNA-binding transcription factor activity"/>
    <property type="evidence" value="ECO:0007669"/>
    <property type="project" value="InterPro"/>
</dbReference>
<proteinExistence type="predicted"/>
<evidence type="ECO:0000256" key="4">
    <source>
        <dbReference type="PROSITE-ProRule" id="PRU00335"/>
    </source>
</evidence>
<keyword evidence="1" id="KW-0805">Transcription regulation</keyword>
<dbReference type="InterPro" id="IPR009057">
    <property type="entry name" value="Homeodomain-like_sf"/>
</dbReference>
<dbReference type="SMR" id="A0A1H5WSL7"/>
<dbReference type="Pfam" id="PF02909">
    <property type="entry name" value="TetR_C_1"/>
    <property type="match status" value="1"/>
</dbReference>
<evidence type="ECO:0000256" key="2">
    <source>
        <dbReference type="ARBA" id="ARBA00023125"/>
    </source>
</evidence>
<dbReference type="EMBL" id="FOME01000006">
    <property type="protein sequence ID" value="SFD79104.1"/>
    <property type="molecule type" value="Genomic_DNA"/>
</dbReference>
<dbReference type="GO" id="GO:0000976">
    <property type="term" value="F:transcription cis-regulatory region binding"/>
    <property type="evidence" value="ECO:0007669"/>
    <property type="project" value="TreeGrafter"/>
</dbReference>
<feature type="region of interest" description="Disordered" evidence="5">
    <location>
        <begin position="84"/>
        <end position="109"/>
    </location>
</feature>
<dbReference type="Pfam" id="PF00440">
    <property type="entry name" value="TetR_N"/>
    <property type="match status" value="1"/>
</dbReference>
<dbReference type="SUPFAM" id="SSF48498">
    <property type="entry name" value="Tetracyclin repressor-like, C-terminal domain"/>
    <property type="match status" value="1"/>
</dbReference>
<evidence type="ECO:0000313" key="8">
    <source>
        <dbReference type="EMBL" id="SEG02315.1"/>
    </source>
</evidence>
<keyword evidence="10" id="KW-1185">Reference proteome</keyword>
<feature type="domain" description="HTH gntR-type" evidence="6">
    <location>
        <begin position="25"/>
        <end position="93"/>
    </location>
</feature>
<sequence length="332" mass="36689">MVRYASRHTCTSATTKGSAMPAEPQPPYLRIVADIRARIDSGRLRPGDRVPSTRQITEEWGVAMATATKALATLRREGLVHPVTGTGTVVTDPTHRAPRRRSPRTTTTDTHIDQRRIVRAAITIADAEGRSAVSMRRVAAELGAGTMSLYRHIPDKEELLRLMADAALAETPLPEPSRRSWRRSLEKLARQHWATYRRHPWLAPTVLTSLAQPPLLPTGVDHLEWQLTALNGLGLPRSTALHIAVSVNGFVGGIAMSHAMEREYTQETGLTLRQRHNTDQDELHALLGSGRYPELAATAASGITLDLDQLFEFGLQRHLDGIAAHLTTRNHR</sequence>
<reference evidence="10 11" key="2">
    <citation type="submission" date="2016-10" db="EMBL/GenBank/DDBJ databases">
        <authorList>
            <person name="Varghese N."/>
            <person name="Submissions S."/>
        </authorList>
    </citation>
    <scope>NUCLEOTIDE SEQUENCE [LARGE SCALE GENOMIC DNA]</scope>
    <source>
        <strain evidence="11">ATCC 20501</strain>
        <strain evidence="9 10">CGMCC 4.3529</strain>
    </source>
</reference>
<dbReference type="InterPro" id="IPR001647">
    <property type="entry name" value="HTH_TetR"/>
</dbReference>
<dbReference type="InterPro" id="IPR000524">
    <property type="entry name" value="Tscrpt_reg_HTH_GntR"/>
</dbReference>
<dbReference type="Proteomes" id="UP000199690">
    <property type="component" value="Unassembled WGS sequence"/>
</dbReference>
<keyword evidence="3" id="KW-0804">Transcription</keyword>
<accession>A0A1H5WSL7</accession>
<dbReference type="PROSITE" id="PS50949">
    <property type="entry name" value="HTH_GNTR"/>
    <property type="match status" value="1"/>
</dbReference>
<evidence type="ECO:0000313" key="9">
    <source>
        <dbReference type="EMBL" id="SFD79104.1"/>
    </source>
</evidence>
<dbReference type="EMBL" id="FNVB01000002">
    <property type="protein sequence ID" value="SEG02315.1"/>
    <property type="molecule type" value="Genomic_DNA"/>
</dbReference>
<dbReference type="CDD" id="cd07377">
    <property type="entry name" value="WHTH_GntR"/>
    <property type="match status" value="1"/>
</dbReference>
<keyword evidence="2 4" id="KW-0238">DNA-binding</keyword>
<gene>
    <name evidence="8" type="ORF">SAMN02982929_01289</name>
    <name evidence="9" type="ORF">SAMN05216506_106265</name>
</gene>
<evidence type="ECO:0000259" key="6">
    <source>
        <dbReference type="PROSITE" id="PS50949"/>
    </source>
</evidence>